<dbReference type="EMBL" id="LSYS01007300">
    <property type="protein sequence ID" value="OPJ72024.1"/>
    <property type="molecule type" value="Genomic_DNA"/>
</dbReference>
<name>A0A1V4JIV4_PATFA</name>
<comment type="caution">
    <text evidence="1">The sequence shown here is derived from an EMBL/GenBank/DDBJ whole genome shotgun (WGS) entry which is preliminary data.</text>
</comment>
<evidence type="ECO:0000313" key="2">
    <source>
        <dbReference type="Proteomes" id="UP000190648"/>
    </source>
</evidence>
<reference evidence="1 2" key="1">
    <citation type="submission" date="2016-02" db="EMBL/GenBank/DDBJ databases">
        <title>Band-tailed pigeon sequencing and assembly.</title>
        <authorList>
            <person name="Soares A.E."/>
            <person name="Novak B.J."/>
            <person name="Rice E.S."/>
            <person name="O'Connell B."/>
            <person name="Chang D."/>
            <person name="Weber S."/>
            <person name="Shapiro B."/>
        </authorList>
    </citation>
    <scope>NUCLEOTIDE SEQUENCE [LARGE SCALE GENOMIC DNA]</scope>
    <source>
        <strain evidence="1">BTP2013</strain>
        <tissue evidence="1">Blood</tissue>
    </source>
</reference>
<dbReference type="Proteomes" id="UP000190648">
    <property type="component" value="Unassembled WGS sequence"/>
</dbReference>
<accession>A0A1V4JIV4</accession>
<gene>
    <name evidence="1" type="ORF">AV530_009344</name>
</gene>
<dbReference type="AlphaFoldDB" id="A0A1V4JIV4"/>
<evidence type="ECO:0000313" key="1">
    <source>
        <dbReference type="EMBL" id="OPJ72024.1"/>
    </source>
</evidence>
<sequence>MGTCSFIKEAISVGIDIIKGLSKQYCQEPFFPRECNAAMNTTTSQHGIMLHQRAIILRTRKTVKHTGCLHSHVPDETCLPFVTRARHLGVCLDDDLRLTMRHRFWCSMELWISLEVARLSLSIPPVSDAEKTASSRALLWTCF</sequence>
<keyword evidence="2" id="KW-1185">Reference proteome</keyword>
<protein>
    <submittedName>
        <fullName evidence="1">Uncharacterized protein</fullName>
    </submittedName>
</protein>
<proteinExistence type="predicted"/>
<organism evidence="1 2">
    <name type="scientific">Patagioenas fasciata monilis</name>
    <dbReference type="NCBI Taxonomy" id="372326"/>
    <lineage>
        <taxon>Eukaryota</taxon>
        <taxon>Metazoa</taxon>
        <taxon>Chordata</taxon>
        <taxon>Craniata</taxon>
        <taxon>Vertebrata</taxon>
        <taxon>Euteleostomi</taxon>
        <taxon>Archelosauria</taxon>
        <taxon>Archosauria</taxon>
        <taxon>Dinosauria</taxon>
        <taxon>Saurischia</taxon>
        <taxon>Theropoda</taxon>
        <taxon>Coelurosauria</taxon>
        <taxon>Aves</taxon>
        <taxon>Neognathae</taxon>
        <taxon>Neoaves</taxon>
        <taxon>Columbimorphae</taxon>
        <taxon>Columbiformes</taxon>
        <taxon>Columbidae</taxon>
        <taxon>Patagioenas</taxon>
    </lineage>
</organism>